<gene>
    <name evidence="1" type="ORF">LG35_10205</name>
</gene>
<dbReference type="EMBL" id="JRGF01000032">
    <property type="protein sequence ID" value="KHE39847.1"/>
    <property type="molecule type" value="Genomic_DNA"/>
</dbReference>
<accession>A0ABR4YH96</accession>
<evidence type="ECO:0000313" key="2">
    <source>
        <dbReference type="Proteomes" id="UP000030889"/>
    </source>
</evidence>
<reference evidence="1 2" key="1">
    <citation type="submission" date="2014-09" db="EMBL/GenBank/DDBJ databases">
        <title>Alistipes sp. 627, sp. nov., a novel member of the family Rikenellaceae isolated from human faeces.</title>
        <authorList>
            <person name="Shkoporov A.N."/>
            <person name="Chaplin A.V."/>
            <person name="Motuzova O.V."/>
            <person name="Kafarskaia L.I."/>
            <person name="Khokhlova E.V."/>
            <person name="Efimov B.A."/>
        </authorList>
    </citation>
    <scope>NUCLEOTIDE SEQUENCE [LARGE SCALE GENOMIC DNA]</scope>
    <source>
        <strain evidence="1 2">627</strain>
    </source>
</reference>
<protein>
    <submittedName>
        <fullName evidence="1">Uncharacterized protein</fullName>
    </submittedName>
</protein>
<keyword evidence="2" id="KW-1185">Reference proteome</keyword>
<sequence>MDCNPVEYTEYYPTEIITYSFQNSSSTDVIFRIYSSDSNEMPKEDGFFVLRSNEHKVYSFDSTNPFYLLPDATENYTTISNGKVYVVQRPGDAGSVYDDAFWEEAHYRFVVTDKLFENGTPL</sequence>
<name>A0ABR4YH96_9BACT</name>
<proteinExistence type="predicted"/>
<comment type="caution">
    <text evidence="1">The sequence shown here is derived from an EMBL/GenBank/DDBJ whole genome shotgun (WGS) entry which is preliminary data.</text>
</comment>
<dbReference type="Proteomes" id="UP000030889">
    <property type="component" value="Unassembled WGS sequence"/>
</dbReference>
<organism evidence="1 2">
    <name type="scientific">Alistipes inops</name>
    <dbReference type="NCBI Taxonomy" id="1501391"/>
    <lineage>
        <taxon>Bacteria</taxon>
        <taxon>Pseudomonadati</taxon>
        <taxon>Bacteroidota</taxon>
        <taxon>Bacteroidia</taxon>
        <taxon>Bacteroidales</taxon>
        <taxon>Rikenellaceae</taxon>
        <taxon>Alistipes</taxon>
    </lineage>
</organism>
<evidence type="ECO:0000313" key="1">
    <source>
        <dbReference type="EMBL" id="KHE39847.1"/>
    </source>
</evidence>